<reference evidence="2 3" key="1">
    <citation type="submission" date="2024-06" db="EMBL/GenBank/DDBJ databases">
        <title>Fanconibacter daqui strain Q02 whole shotgun sequencing project.</title>
        <authorList>
            <person name="Rodrigues J.W.A."/>
            <person name="Viana L.C."/>
            <person name="Vieira E.C."/>
            <person name="Souza F.O.L."/>
            <person name="Alegria O.C."/>
            <person name="Patroca S."/>
            <person name="Cruz A.C.R."/>
            <person name="Nunes A.R.C."/>
        </authorList>
    </citation>
    <scope>NUCLEOTIDE SEQUENCE [LARGE SCALE GENOMIC DNA]</scope>
    <source>
        <strain evidence="2 3">Q02</strain>
    </source>
</reference>
<evidence type="ECO:0000256" key="1">
    <source>
        <dbReference type="SAM" id="MobiDB-lite"/>
    </source>
</evidence>
<evidence type="ECO:0000313" key="3">
    <source>
        <dbReference type="Proteomes" id="UP001447374"/>
    </source>
</evidence>
<comment type="caution">
    <text evidence="2">The sequence shown here is derived from an EMBL/GenBank/DDBJ whole genome shotgun (WGS) entry which is preliminary data.</text>
</comment>
<feature type="compositionally biased region" description="Polar residues" evidence="1">
    <location>
        <begin position="1"/>
        <end position="11"/>
    </location>
</feature>
<dbReference type="Proteomes" id="UP001447374">
    <property type="component" value="Unassembled WGS sequence"/>
</dbReference>
<accession>A0ABV1PMU3</accession>
<sequence length="42" mass="4746">MKITHSGSQPSIRGPEEWFTGQVRIDSPFRVLGQATRRPKPP</sequence>
<name>A0ABV1PMU3_9ENTR</name>
<dbReference type="EMBL" id="JBEHGX010000004">
    <property type="protein sequence ID" value="MER0126142.1"/>
    <property type="molecule type" value="Genomic_DNA"/>
</dbReference>
<evidence type="ECO:0000313" key="2">
    <source>
        <dbReference type="EMBL" id="MER0126142.1"/>
    </source>
</evidence>
<organism evidence="2 3">
    <name type="scientific">Franconibacter daqui</name>
    <dbReference type="NCBI Taxonomy" id="2047724"/>
    <lineage>
        <taxon>Bacteria</taxon>
        <taxon>Pseudomonadati</taxon>
        <taxon>Pseudomonadota</taxon>
        <taxon>Gammaproteobacteria</taxon>
        <taxon>Enterobacterales</taxon>
        <taxon>Enterobacteriaceae</taxon>
        <taxon>Franconibacter</taxon>
    </lineage>
</organism>
<gene>
    <name evidence="2" type="ORF">ABQG75_10420</name>
</gene>
<dbReference type="RefSeq" id="WP_349951183.1">
    <property type="nucleotide sequence ID" value="NZ_JBEHGX010000004.1"/>
</dbReference>
<protein>
    <submittedName>
        <fullName evidence="2">Uncharacterized protein</fullName>
    </submittedName>
</protein>
<feature type="region of interest" description="Disordered" evidence="1">
    <location>
        <begin position="1"/>
        <end position="20"/>
    </location>
</feature>
<proteinExistence type="predicted"/>
<keyword evidence="3" id="KW-1185">Reference proteome</keyword>